<accession>A0A4R2NRZ2</accession>
<evidence type="ECO:0000313" key="2">
    <source>
        <dbReference type="EMBL" id="TCP24597.1"/>
    </source>
</evidence>
<dbReference type="PANTHER" id="PTHR34068">
    <property type="entry name" value="UPF0145 PROTEIN YBJQ"/>
    <property type="match status" value="1"/>
</dbReference>
<keyword evidence="3" id="KW-1185">Reference proteome</keyword>
<gene>
    <name evidence="2" type="ORF">EV195_10528</name>
</gene>
<proteinExistence type="inferred from homology"/>
<evidence type="ECO:0000256" key="1">
    <source>
        <dbReference type="ARBA" id="ARBA00010751"/>
    </source>
</evidence>
<dbReference type="Gene3D" id="3.30.110.70">
    <property type="entry name" value="Hypothetical protein apc22750. Chain B"/>
    <property type="match status" value="1"/>
</dbReference>
<dbReference type="OrthoDB" id="9796448at2"/>
<dbReference type="Proteomes" id="UP000294564">
    <property type="component" value="Unassembled WGS sequence"/>
</dbReference>
<dbReference type="SUPFAM" id="SSF117782">
    <property type="entry name" value="YbjQ-like"/>
    <property type="match status" value="1"/>
</dbReference>
<comment type="caution">
    <text evidence="2">The sequence shown here is derived from an EMBL/GenBank/DDBJ whole genome shotgun (WGS) entry which is preliminary data.</text>
</comment>
<name>A0A4R2NRZ2_9FLAO</name>
<evidence type="ECO:0000313" key="3">
    <source>
        <dbReference type="Proteomes" id="UP000294564"/>
    </source>
</evidence>
<organism evidence="2 3">
    <name type="scientific">Tenacibaculum skagerrakense</name>
    <dbReference type="NCBI Taxonomy" id="186571"/>
    <lineage>
        <taxon>Bacteria</taxon>
        <taxon>Pseudomonadati</taxon>
        <taxon>Bacteroidota</taxon>
        <taxon>Flavobacteriia</taxon>
        <taxon>Flavobacteriales</taxon>
        <taxon>Flavobacteriaceae</taxon>
        <taxon>Tenacibaculum</taxon>
    </lineage>
</organism>
<dbReference type="AlphaFoldDB" id="A0A4R2NRZ2"/>
<dbReference type="InterPro" id="IPR035439">
    <property type="entry name" value="UPF0145_dom_sf"/>
</dbReference>
<dbReference type="PANTHER" id="PTHR34068:SF1">
    <property type="entry name" value="UPF0145 PROTEIN YBJQ"/>
    <property type="match status" value="1"/>
</dbReference>
<dbReference type="RefSeq" id="WP_132794657.1">
    <property type="nucleotide sequence ID" value="NZ_SLXM01000005.1"/>
</dbReference>
<dbReference type="Pfam" id="PF01906">
    <property type="entry name" value="YbjQ_1"/>
    <property type="match status" value="1"/>
</dbReference>
<reference evidence="2 3" key="1">
    <citation type="submission" date="2019-03" db="EMBL/GenBank/DDBJ databases">
        <title>Genomic Encyclopedia of Type Strains, Phase IV (KMG-IV): sequencing the most valuable type-strain genomes for metagenomic binning, comparative biology and taxonomic classification.</title>
        <authorList>
            <person name="Goeker M."/>
        </authorList>
    </citation>
    <scope>NUCLEOTIDE SEQUENCE [LARGE SCALE GENOMIC DNA]</scope>
    <source>
        <strain evidence="2 3">DSM 14836</strain>
    </source>
</reference>
<sequence length="108" mass="11928">MILTTTNSIEGFKIIEYKGIVTGVSYNSSFSYKGIKMSFKDMFSMKKYYEAYETALEKIKEDAFQKLQQNAQNLNANAIVGIKVDIETIANTSALVVSVTGTAVYVAS</sequence>
<comment type="similarity">
    <text evidence="1">Belongs to the UPF0145 family.</text>
</comment>
<protein>
    <submittedName>
        <fullName evidence="2">Uncharacterized protein YbjQ (UPF0145 family)</fullName>
    </submittedName>
</protein>
<dbReference type="InterPro" id="IPR002765">
    <property type="entry name" value="UPF0145_YbjQ-like"/>
</dbReference>
<dbReference type="EMBL" id="SLXM01000005">
    <property type="protein sequence ID" value="TCP24597.1"/>
    <property type="molecule type" value="Genomic_DNA"/>
</dbReference>